<dbReference type="RefSeq" id="WP_290267165.1">
    <property type="nucleotide sequence ID" value="NZ_JAUFQQ010000005.1"/>
</dbReference>
<gene>
    <name evidence="1" type="ORF">ACFFUQ_21105</name>
</gene>
<dbReference type="Pfam" id="PF11153">
    <property type="entry name" value="DUF2931"/>
    <property type="match status" value="1"/>
</dbReference>
<keyword evidence="2" id="KW-1185">Reference proteome</keyword>
<evidence type="ECO:0000313" key="1">
    <source>
        <dbReference type="EMBL" id="MFB9066524.1"/>
    </source>
</evidence>
<dbReference type="EMBL" id="JBHMEX010000071">
    <property type="protein sequence ID" value="MFB9066524.1"/>
    <property type="molecule type" value="Genomic_DNA"/>
</dbReference>
<name>A0ABV5FSK9_9FLAO</name>
<dbReference type="InterPro" id="IPR021326">
    <property type="entry name" value="DUF2931"/>
</dbReference>
<organism evidence="1 2">
    <name type="scientific">Flavobacterium branchiarum</name>
    <dbReference type="NCBI Taxonomy" id="1114870"/>
    <lineage>
        <taxon>Bacteria</taxon>
        <taxon>Pseudomonadati</taxon>
        <taxon>Bacteroidota</taxon>
        <taxon>Flavobacteriia</taxon>
        <taxon>Flavobacteriales</taxon>
        <taxon>Flavobacteriaceae</taxon>
        <taxon>Flavobacterium</taxon>
    </lineage>
</organism>
<sequence>MKINILNKIYALICLLVLFKIGSDLWKKKEIPLAYYFLNKEKQKEMLVKIEKVEWMPETGADESCPVEVVDGSFVLSDNHSIWISRGYLNDTWGSSSGSVVVNDKRKKVPERMRLTWFSYAEDKFFTGDFELPQKKMYDIFKRDYGSTTGMDGKEYKNKYHTLTLGFAPEGLVTLWIGGLGKKEIGTYQAHETAVEWNSFQKGEKSVLLNLRRKKMPAFVQEQMANNTISNAYFKDRLLRYQYKIGTNRADFEIYDYDIFFMNNEVISKKNTDMEFLTDTNNGKAVPISMEILVKDQFSRGLKVRIWTDLLDGKTTYENDHIRDVLEQRTFNIQLMERFKAFFAQNENVELQIKFDKEIKKSNINKPLYSGKVYLKSPNAEVEIPNSKVEVYDVR</sequence>
<evidence type="ECO:0000313" key="2">
    <source>
        <dbReference type="Proteomes" id="UP001589589"/>
    </source>
</evidence>
<accession>A0ABV5FSK9</accession>
<comment type="caution">
    <text evidence="1">The sequence shown here is derived from an EMBL/GenBank/DDBJ whole genome shotgun (WGS) entry which is preliminary data.</text>
</comment>
<dbReference type="Proteomes" id="UP001589589">
    <property type="component" value="Unassembled WGS sequence"/>
</dbReference>
<protein>
    <submittedName>
        <fullName evidence="1">DUF2931 family protein</fullName>
    </submittedName>
</protein>
<proteinExistence type="predicted"/>
<reference evidence="1 2" key="1">
    <citation type="submission" date="2024-09" db="EMBL/GenBank/DDBJ databases">
        <authorList>
            <person name="Sun Q."/>
            <person name="Mori K."/>
        </authorList>
    </citation>
    <scope>NUCLEOTIDE SEQUENCE [LARGE SCALE GENOMIC DNA]</scope>
    <source>
        <strain evidence="1 2">CECT 7908</strain>
    </source>
</reference>